<reference evidence="1" key="1">
    <citation type="journal article" date="2022" name="Plant J.">
        <title>Strategies of tolerance reflected in two North American maple genomes.</title>
        <authorList>
            <person name="McEvoy S.L."/>
            <person name="Sezen U.U."/>
            <person name="Trouern-Trend A."/>
            <person name="McMahon S.M."/>
            <person name="Schaberg P.G."/>
            <person name="Yang J."/>
            <person name="Wegrzyn J.L."/>
            <person name="Swenson N.G."/>
        </authorList>
    </citation>
    <scope>NUCLEOTIDE SEQUENCE</scope>
    <source>
        <strain evidence="1">NS2018</strain>
    </source>
</reference>
<proteinExistence type="predicted"/>
<comment type="caution">
    <text evidence="1">The sequence shown here is derived from an EMBL/GenBank/DDBJ whole genome shotgun (WGS) entry which is preliminary data.</text>
</comment>
<dbReference type="AlphaFoldDB" id="A0AA39SCJ9"/>
<dbReference type="Proteomes" id="UP001168877">
    <property type="component" value="Unassembled WGS sequence"/>
</dbReference>
<organism evidence="1 2">
    <name type="scientific">Acer saccharum</name>
    <name type="common">Sugar maple</name>
    <dbReference type="NCBI Taxonomy" id="4024"/>
    <lineage>
        <taxon>Eukaryota</taxon>
        <taxon>Viridiplantae</taxon>
        <taxon>Streptophyta</taxon>
        <taxon>Embryophyta</taxon>
        <taxon>Tracheophyta</taxon>
        <taxon>Spermatophyta</taxon>
        <taxon>Magnoliopsida</taxon>
        <taxon>eudicotyledons</taxon>
        <taxon>Gunneridae</taxon>
        <taxon>Pentapetalae</taxon>
        <taxon>rosids</taxon>
        <taxon>malvids</taxon>
        <taxon>Sapindales</taxon>
        <taxon>Sapindaceae</taxon>
        <taxon>Hippocastanoideae</taxon>
        <taxon>Acereae</taxon>
        <taxon>Acer</taxon>
    </lineage>
</organism>
<evidence type="ECO:0000313" key="2">
    <source>
        <dbReference type="Proteomes" id="UP001168877"/>
    </source>
</evidence>
<reference evidence="1" key="2">
    <citation type="submission" date="2023-06" db="EMBL/GenBank/DDBJ databases">
        <authorList>
            <person name="Swenson N.G."/>
            <person name="Wegrzyn J.L."/>
            <person name="Mcevoy S.L."/>
        </authorList>
    </citation>
    <scope>NUCLEOTIDE SEQUENCE</scope>
    <source>
        <strain evidence="1">NS2018</strain>
        <tissue evidence="1">Leaf</tissue>
    </source>
</reference>
<protein>
    <submittedName>
        <fullName evidence="1">Uncharacterized protein</fullName>
    </submittedName>
</protein>
<keyword evidence="2" id="KW-1185">Reference proteome</keyword>
<evidence type="ECO:0000313" key="1">
    <source>
        <dbReference type="EMBL" id="KAK0595201.1"/>
    </source>
</evidence>
<gene>
    <name evidence="1" type="ORF">LWI29_004447</name>
</gene>
<dbReference type="EMBL" id="JAUESC010000004">
    <property type="protein sequence ID" value="KAK0595201.1"/>
    <property type="molecule type" value="Genomic_DNA"/>
</dbReference>
<accession>A0AA39SCJ9</accession>
<name>A0AA39SCJ9_ACESA</name>
<sequence>MSTLNSVESLRKVLEDEKTAHGLANAKKNAILGKLNQEKKMRIGAEFERDALRAMMATVENEKKVVLLGMKAIAEAKMDALRGRLLREWIDEHRQAMIDMSIPPPDWDSFSY</sequence>